<comment type="catalytic activity">
    <reaction evidence="1 6">
        <text>1-(4-methoxyphenyl)-N-methyl-N-[(3-methyloxetan-3-yl)methyl]methanamine + H2O = 2-{[(4-methoxybenzyl)(methyl)amino]methyl}-2-methylpropane-1,3-diol</text>
        <dbReference type="Rhea" id="RHEA:55764"/>
        <dbReference type="ChEBI" id="CHEBI:15377"/>
        <dbReference type="ChEBI" id="CHEBI:139161"/>
        <dbReference type="ChEBI" id="CHEBI:139164"/>
        <dbReference type="EC" id="3.3.2.9"/>
    </reaction>
</comment>
<dbReference type="InterPro" id="IPR000639">
    <property type="entry name" value="Epox_hydrolase-like"/>
</dbReference>
<dbReference type="Pfam" id="PF00561">
    <property type="entry name" value="Abhydrolase_1"/>
    <property type="match status" value="1"/>
</dbReference>
<evidence type="ECO:0000256" key="1">
    <source>
        <dbReference type="ARBA" id="ARBA00000221"/>
    </source>
</evidence>
<dbReference type="Gene3D" id="3.40.50.1820">
    <property type="entry name" value="alpha/beta hydrolase"/>
    <property type="match status" value="2"/>
</dbReference>
<proteinExistence type="inferred from homology"/>
<dbReference type="AlphaFoldDB" id="A0A914RM44"/>
<evidence type="ECO:0000313" key="9">
    <source>
        <dbReference type="WBParaSite" id="PEQ_0000756901-mRNA-1"/>
    </source>
</evidence>
<dbReference type="GO" id="GO:0033961">
    <property type="term" value="F:cis-stilbene-oxide hydrolase activity"/>
    <property type="evidence" value="ECO:0007669"/>
    <property type="project" value="UniProtKB-UniRule"/>
</dbReference>
<evidence type="ECO:0000259" key="7">
    <source>
        <dbReference type="Pfam" id="PF00561"/>
    </source>
</evidence>
<accession>A0A914RM44</accession>
<organism evidence="8 9">
    <name type="scientific">Parascaris equorum</name>
    <name type="common">Equine roundworm</name>
    <dbReference type="NCBI Taxonomy" id="6256"/>
    <lineage>
        <taxon>Eukaryota</taxon>
        <taxon>Metazoa</taxon>
        <taxon>Ecdysozoa</taxon>
        <taxon>Nematoda</taxon>
        <taxon>Chromadorea</taxon>
        <taxon>Rhabditida</taxon>
        <taxon>Spirurina</taxon>
        <taxon>Ascaridomorpha</taxon>
        <taxon>Ascaridoidea</taxon>
        <taxon>Ascarididae</taxon>
        <taxon>Parascaris</taxon>
    </lineage>
</organism>
<dbReference type="InterPro" id="IPR016292">
    <property type="entry name" value="Epoxide_hydrolase"/>
</dbReference>
<protein>
    <recommendedName>
        <fullName evidence="6">Epoxide hydrolase</fullName>
        <ecNumber evidence="6">3.3.2.9</ecNumber>
    </recommendedName>
</protein>
<comment type="similarity">
    <text evidence="3 6">Belongs to the peptidase S33 family.</text>
</comment>
<comment type="subcellular location">
    <subcellularLocation>
        <location evidence="6">Endoplasmic reticulum membrane</location>
    </subcellularLocation>
    <subcellularLocation>
        <location evidence="2">Microsome membrane</location>
        <topology evidence="2">Single-pass membrane protein</topology>
    </subcellularLocation>
</comment>
<dbReference type="GO" id="GO:0097176">
    <property type="term" value="P:epoxide metabolic process"/>
    <property type="evidence" value="ECO:0007669"/>
    <property type="project" value="TreeGrafter"/>
</dbReference>
<dbReference type="PANTHER" id="PTHR21661">
    <property type="entry name" value="EPOXIDE HYDROLASE 1-RELATED"/>
    <property type="match status" value="1"/>
</dbReference>
<keyword evidence="5 6" id="KW-0378">Hydrolase</keyword>
<reference evidence="9" key="1">
    <citation type="submission" date="2022-11" db="UniProtKB">
        <authorList>
            <consortium name="WormBaseParasite"/>
        </authorList>
    </citation>
    <scope>IDENTIFICATION</scope>
</reference>
<sequence>MYAREENLQIFNFEENPENKNEFVEIHFIHAKPPLKQYKRVVPLLIVHGWPGNVFEFYKIIPMLTNPSLVLGVQSDLAFEVIAPSIPGYGWSDSAHKTGRFLKSAEYFLRFLAFLNMRKCYSMQWIGVLEFMICRFSTFQREDCNFFPAFLRSLNQWATARIFRKLMLRLGHNKFLLQGGDWGSLVCTIFAHYYPQKYFHRMALNDSPAGLAAYILQKFAAWTNREYQPHKVAHTIIPNGNNCRRFTMDELLTILSIYWFNGNIVNSQRYYKEYFISPQGHAVESYVKYISHKKATRLRAKKFGRIVNAFLRIPTAVASFPNDLVDPAPREIVECTYNVVSFTEMPFGGHFAAFEQPKLLARDIFKGKRQQMFDIKQEKQKKTATIKKRVKLIN</sequence>
<evidence type="ECO:0000256" key="2">
    <source>
        <dbReference type="ARBA" id="ARBA00004111"/>
    </source>
</evidence>
<dbReference type="EC" id="3.3.2.9" evidence="6"/>
<evidence type="ECO:0000256" key="6">
    <source>
        <dbReference type="PIRNR" id="PIRNR001112"/>
    </source>
</evidence>
<dbReference type="PRINTS" id="PR00412">
    <property type="entry name" value="EPOXHYDRLASE"/>
</dbReference>
<keyword evidence="8" id="KW-1185">Reference proteome</keyword>
<dbReference type="InterPro" id="IPR000073">
    <property type="entry name" value="AB_hydrolase_1"/>
</dbReference>
<dbReference type="SUPFAM" id="SSF53474">
    <property type="entry name" value="alpha/beta-Hydrolases"/>
    <property type="match status" value="2"/>
</dbReference>
<evidence type="ECO:0000256" key="3">
    <source>
        <dbReference type="ARBA" id="ARBA00010088"/>
    </source>
</evidence>
<dbReference type="PANTHER" id="PTHR21661:SF35">
    <property type="entry name" value="EPOXIDE HYDROLASE"/>
    <property type="match status" value="1"/>
</dbReference>
<evidence type="ECO:0000313" key="8">
    <source>
        <dbReference type="Proteomes" id="UP000887564"/>
    </source>
</evidence>
<dbReference type="Proteomes" id="UP000887564">
    <property type="component" value="Unplaced"/>
</dbReference>
<name>A0A914RM44_PAREQ</name>
<evidence type="ECO:0000256" key="5">
    <source>
        <dbReference type="ARBA" id="ARBA00022801"/>
    </source>
</evidence>
<dbReference type="InterPro" id="IPR029058">
    <property type="entry name" value="AB_hydrolase_fold"/>
</dbReference>
<keyword evidence="4 6" id="KW-0058">Aromatic hydrocarbons catabolism</keyword>
<evidence type="ECO:0000256" key="4">
    <source>
        <dbReference type="ARBA" id="ARBA00022797"/>
    </source>
</evidence>
<keyword evidence="6" id="KW-0472">Membrane</keyword>
<feature type="domain" description="AB hydrolase-1" evidence="7">
    <location>
        <begin position="43"/>
        <end position="236"/>
    </location>
</feature>
<dbReference type="PIRSF" id="PIRSF001112">
    <property type="entry name" value="Epoxide_hydrolase"/>
    <property type="match status" value="1"/>
</dbReference>
<dbReference type="WBParaSite" id="PEQ_0000756901-mRNA-1">
    <property type="protein sequence ID" value="PEQ_0000756901-mRNA-1"/>
    <property type="gene ID" value="PEQ_0000756901"/>
</dbReference>
<comment type="catalytic activity">
    <reaction evidence="6">
        <text>cis-stilbene oxide + H2O = (1R,2R)-hydrobenzoin</text>
        <dbReference type="Rhea" id="RHEA:23900"/>
        <dbReference type="ChEBI" id="CHEBI:15377"/>
        <dbReference type="ChEBI" id="CHEBI:50004"/>
        <dbReference type="ChEBI" id="CHEBI:50014"/>
        <dbReference type="EC" id="3.3.2.9"/>
    </reaction>
</comment>
<keyword evidence="6" id="KW-0256">Endoplasmic reticulum</keyword>
<dbReference type="GO" id="GO:0005789">
    <property type="term" value="C:endoplasmic reticulum membrane"/>
    <property type="evidence" value="ECO:0007669"/>
    <property type="project" value="UniProtKB-SubCell"/>
</dbReference>